<feature type="transmembrane region" description="Helical" evidence="2">
    <location>
        <begin position="218"/>
        <end position="242"/>
    </location>
</feature>
<dbReference type="GeneID" id="94837867"/>
<keyword evidence="2" id="KW-1133">Transmembrane helix</keyword>
<accession>A0A1J4K9K2</accession>
<feature type="chain" id="PRO_5013244237" evidence="3">
    <location>
        <begin position="17"/>
        <end position="326"/>
    </location>
</feature>
<proteinExistence type="predicted"/>
<reference evidence="4" key="1">
    <citation type="submission" date="2016-10" db="EMBL/GenBank/DDBJ databases">
        <authorList>
            <person name="Benchimol M."/>
            <person name="Almeida L.G."/>
            <person name="Vasconcelos A.T."/>
            <person name="Perreira-Neves A."/>
            <person name="Rosa I.A."/>
            <person name="Tasca T."/>
            <person name="Bogo M.R."/>
            <person name="de Souza W."/>
        </authorList>
    </citation>
    <scope>NUCLEOTIDE SEQUENCE [LARGE SCALE GENOMIC DNA]</scope>
    <source>
        <strain evidence="4">K</strain>
    </source>
</reference>
<sequence>MIFLFVIYAFSVPTIRDYLVGEWDVLPIDSDSSKTEFTFEIHPSNIEANLYNGTLWKDNDESLHSFKLDFNPLLASFQINFDSDHTGSLSRLPSMENLGSFDLSENVKNKINTANFIISFTFENFELKINVEDLKNYGHKKYIAKRTPVVAESRGKPYQSYSSSSSSSSSSSLSSETSFGEFLNIIQSNLQGGFDFVIFLNQILDFASAKSGVEKEKLYYYSVLVIFMLVTQLIIFTIYKIFACICCPPRQTKKKRTVKRKARTTENEEGAPRKRTTKKKANDDETIVKKVKKVKSGQNHDNENGENENENETKNANEEEEKIKTE</sequence>
<keyword evidence="5" id="KW-1185">Reference proteome</keyword>
<protein>
    <submittedName>
        <fullName evidence="4">Uncharacterized protein</fullName>
    </submittedName>
</protein>
<feature type="region of interest" description="Disordered" evidence="1">
    <location>
        <begin position="255"/>
        <end position="326"/>
    </location>
</feature>
<gene>
    <name evidence="4" type="ORF">TRFO_23459</name>
</gene>
<comment type="caution">
    <text evidence="4">The sequence shown here is derived from an EMBL/GenBank/DDBJ whole genome shotgun (WGS) entry which is preliminary data.</text>
</comment>
<evidence type="ECO:0000256" key="1">
    <source>
        <dbReference type="SAM" id="MobiDB-lite"/>
    </source>
</evidence>
<feature type="compositionally biased region" description="Basic and acidic residues" evidence="1">
    <location>
        <begin position="263"/>
        <end position="272"/>
    </location>
</feature>
<dbReference type="Proteomes" id="UP000179807">
    <property type="component" value="Unassembled WGS sequence"/>
</dbReference>
<dbReference type="EMBL" id="MLAK01000677">
    <property type="protein sequence ID" value="OHT08103.1"/>
    <property type="molecule type" value="Genomic_DNA"/>
</dbReference>
<evidence type="ECO:0000256" key="2">
    <source>
        <dbReference type="SAM" id="Phobius"/>
    </source>
</evidence>
<evidence type="ECO:0000256" key="3">
    <source>
        <dbReference type="SAM" id="SignalP"/>
    </source>
</evidence>
<organism evidence="4 5">
    <name type="scientific">Tritrichomonas foetus</name>
    <dbReference type="NCBI Taxonomy" id="1144522"/>
    <lineage>
        <taxon>Eukaryota</taxon>
        <taxon>Metamonada</taxon>
        <taxon>Parabasalia</taxon>
        <taxon>Tritrichomonadida</taxon>
        <taxon>Tritrichomonadidae</taxon>
        <taxon>Tritrichomonas</taxon>
    </lineage>
</organism>
<keyword evidence="2" id="KW-0472">Membrane</keyword>
<dbReference type="AlphaFoldDB" id="A0A1J4K9K2"/>
<name>A0A1J4K9K2_9EUKA</name>
<dbReference type="VEuPathDB" id="TrichDB:TRFO_23459"/>
<feature type="compositionally biased region" description="Basic and acidic residues" evidence="1">
    <location>
        <begin position="311"/>
        <end position="326"/>
    </location>
</feature>
<feature type="signal peptide" evidence="3">
    <location>
        <begin position="1"/>
        <end position="16"/>
    </location>
</feature>
<keyword evidence="2" id="KW-0812">Transmembrane</keyword>
<evidence type="ECO:0000313" key="4">
    <source>
        <dbReference type="EMBL" id="OHT08103.1"/>
    </source>
</evidence>
<evidence type="ECO:0000313" key="5">
    <source>
        <dbReference type="Proteomes" id="UP000179807"/>
    </source>
</evidence>
<keyword evidence="3" id="KW-0732">Signal</keyword>
<dbReference type="RefSeq" id="XP_068361239.1">
    <property type="nucleotide sequence ID" value="XM_068503163.1"/>
</dbReference>